<evidence type="ECO:0000256" key="5">
    <source>
        <dbReference type="ARBA" id="ARBA00022801"/>
    </source>
</evidence>
<accession>Q21BJ6</accession>
<evidence type="ECO:0000256" key="9">
    <source>
        <dbReference type="RuleBase" id="RU361174"/>
    </source>
</evidence>
<dbReference type="InterPro" id="IPR001000">
    <property type="entry name" value="GH10_dom"/>
</dbReference>
<gene>
    <name evidence="12" type="ordered locus">RPC_0668</name>
</gene>
<sequence>MTAPRHIPTSSKRGVTRRQLLRTAPAAALLALASPGARAAAIRPRRKIPYGAAVALDDLRGDPRLGAALAGTCSQIVPVSELKWSELRPAPGQFAFEKADALAGFAADNGLAMRGHTLVWYAALPDWTKEIDSEAAAERALREHIETVVSRYRGRIRSWDVVNEVIPDEAHQPTDRRPSLWSRYLGERYIPLAFRIAAEADPKAQLVLNDYDIEFGDPRCRRKRAAFRHLIRQLQDADVPIHAVGLQCHLHGEMAVDRAGLESFVAELHGNGLKCLVTELDVMDQHLPAPVQRRDALVAAQVGELLAAVTAPGPLDALLTWGISDRYSWIPYAAPRADKRPNRPLPLDREFQRKPFMDVIDQFTGREA</sequence>
<dbReference type="PROSITE" id="PS51318">
    <property type="entry name" value="TAT"/>
    <property type="match status" value="1"/>
</dbReference>
<evidence type="ECO:0000256" key="4">
    <source>
        <dbReference type="ARBA" id="ARBA00022729"/>
    </source>
</evidence>
<dbReference type="PRINTS" id="PR00134">
    <property type="entry name" value="GLHYDRLASE10"/>
</dbReference>
<dbReference type="InterPro" id="IPR006311">
    <property type="entry name" value="TAT_signal"/>
</dbReference>
<evidence type="ECO:0000256" key="1">
    <source>
        <dbReference type="ARBA" id="ARBA00000681"/>
    </source>
</evidence>
<dbReference type="CAZy" id="GH10">
    <property type="family name" value="Glycoside Hydrolase Family 10"/>
</dbReference>
<dbReference type="GO" id="GO:0045493">
    <property type="term" value="P:xylan catabolic process"/>
    <property type="evidence" value="ECO:0007669"/>
    <property type="project" value="UniProtKB-KW"/>
</dbReference>
<dbReference type="AlphaFoldDB" id="Q21BJ6"/>
<dbReference type="SUPFAM" id="SSF51445">
    <property type="entry name" value="(Trans)glycosidases"/>
    <property type="match status" value="1"/>
</dbReference>
<evidence type="ECO:0000259" key="11">
    <source>
        <dbReference type="PROSITE" id="PS51760"/>
    </source>
</evidence>
<evidence type="ECO:0000256" key="10">
    <source>
        <dbReference type="SAM" id="SignalP"/>
    </source>
</evidence>
<keyword evidence="4 10" id="KW-0732">Signal</keyword>
<dbReference type="KEGG" id="rpc:RPC_0668"/>
<dbReference type="EMBL" id="CP000301">
    <property type="protein sequence ID" value="ABD86240.1"/>
    <property type="molecule type" value="Genomic_DNA"/>
</dbReference>
<evidence type="ECO:0000256" key="8">
    <source>
        <dbReference type="ARBA" id="ARBA00023326"/>
    </source>
</evidence>
<organism evidence="12">
    <name type="scientific">Rhodopseudomonas palustris (strain BisB18)</name>
    <dbReference type="NCBI Taxonomy" id="316056"/>
    <lineage>
        <taxon>Bacteria</taxon>
        <taxon>Pseudomonadati</taxon>
        <taxon>Pseudomonadota</taxon>
        <taxon>Alphaproteobacteria</taxon>
        <taxon>Hyphomicrobiales</taxon>
        <taxon>Nitrobacteraceae</taxon>
        <taxon>Rhodopseudomonas</taxon>
    </lineage>
</organism>
<dbReference type="Gene3D" id="3.20.20.80">
    <property type="entry name" value="Glycosidases"/>
    <property type="match status" value="1"/>
</dbReference>
<dbReference type="STRING" id="316056.RPC_0668"/>
<dbReference type="PROSITE" id="PS51760">
    <property type="entry name" value="GH10_2"/>
    <property type="match status" value="1"/>
</dbReference>
<dbReference type="GO" id="GO:0031176">
    <property type="term" value="F:endo-1,4-beta-xylanase activity"/>
    <property type="evidence" value="ECO:0007669"/>
    <property type="project" value="UniProtKB-EC"/>
</dbReference>
<dbReference type="PANTHER" id="PTHR31490:SF88">
    <property type="entry name" value="BETA-XYLANASE"/>
    <property type="match status" value="1"/>
</dbReference>
<feature type="chain" id="PRO_5004199493" description="Beta-xylanase" evidence="10">
    <location>
        <begin position="40"/>
        <end position="368"/>
    </location>
</feature>
<evidence type="ECO:0000256" key="6">
    <source>
        <dbReference type="ARBA" id="ARBA00023277"/>
    </source>
</evidence>
<dbReference type="SMART" id="SM00633">
    <property type="entry name" value="Glyco_10"/>
    <property type="match status" value="1"/>
</dbReference>
<dbReference type="EC" id="3.2.1.8" evidence="9"/>
<name>Q21BJ6_RHOPB</name>
<feature type="domain" description="GH10" evidence="11">
    <location>
        <begin position="36"/>
        <end position="363"/>
    </location>
</feature>
<evidence type="ECO:0000313" key="12">
    <source>
        <dbReference type="EMBL" id="ABD86240.1"/>
    </source>
</evidence>
<dbReference type="OrthoDB" id="9815836at2"/>
<keyword evidence="8 9" id="KW-0624">Polysaccharide degradation</keyword>
<dbReference type="HOGENOM" id="CLU_020161_7_0_5"/>
<dbReference type="InterPro" id="IPR017853">
    <property type="entry name" value="GH"/>
</dbReference>
<reference evidence="12" key="1">
    <citation type="submission" date="2006-03" db="EMBL/GenBank/DDBJ databases">
        <title>Complete sequence of Rhodopseudomonas palustris BisB18.</title>
        <authorList>
            <consortium name="US DOE Joint Genome Institute"/>
            <person name="Copeland A."/>
            <person name="Lucas S."/>
            <person name="Lapidus A."/>
            <person name="Barry K."/>
            <person name="Detter J.C."/>
            <person name="Glavina del Rio T."/>
            <person name="Hammon N."/>
            <person name="Israni S."/>
            <person name="Dalin E."/>
            <person name="Tice H."/>
            <person name="Pitluck S."/>
            <person name="Chain P."/>
            <person name="Malfatti S."/>
            <person name="Shin M."/>
            <person name="Vergez L."/>
            <person name="Schmutz J."/>
            <person name="Larimer F."/>
            <person name="Land M."/>
            <person name="Hauser L."/>
            <person name="Pelletier D.A."/>
            <person name="Kyrpides N."/>
            <person name="Anderson I."/>
            <person name="Oda Y."/>
            <person name="Harwood C.S."/>
            <person name="Richardson P."/>
        </authorList>
    </citation>
    <scope>NUCLEOTIDE SEQUENCE [LARGE SCALE GENOMIC DNA]</scope>
    <source>
        <strain evidence="12">BisB18</strain>
    </source>
</reference>
<evidence type="ECO:0000256" key="3">
    <source>
        <dbReference type="ARBA" id="ARBA00022651"/>
    </source>
</evidence>
<keyword evidence="5 9" id="KW-0378">Hydrolase</keyword>
<evidence type="ECO:0000256" key="2">
    <source>
        <dbReference type="ARBA" id="ARBA00007495"/>
    </source>
</evidence>
<keyword evidence="3" id="KW-0858">Xylan degradation</keyword>
<comment type="similarity">
    <text evidence="2 9">Belongs to the glycosyl hydrolase 10 (cellulase F) family.</text>
</comment>
<dbReference type="InterPro" id="IPR044846">
    <property type="entry name" value="GH10"/>
</dbReference>
<evidence type="ECO:0000256" key="7">
    <source>
        <dbReference type="ARBA" id="ARBA00023295"/>
    </source>
</evidence>
<dbReference type="RefSeq" id="WP_011471148.1">
    <property type="nucleotide sequence ID" value="NC_007925.1"/>
</dbReference>
<dbReference type="Pfam" id="PF00331">
    <property type="entry name" value="Glyco_hydro_10"/>
    <property type="match status" value="1"/>
</dbReference>
<proteinExistence type="inferred from homology"/>
<feature type="signal peptide" evidence="10">
    <location>
        <begin position="1"/>
        <end position="39"/>
    </location>
</feature>
<dbReference type="PANTHER" id="PTHR31490">
    <property type="entry name" value="GLYCOSYL HYDROLASE"/>
    <property type="match status" value="1"/>
</dbReference>
<protein>
    <recommendedName>
        <fullName evidence="9">Beta-xylanase</fullName>
        <ecNumber evidence="9">3.2.1.8</ecNumber>
    </recommendedName>
</protein>
<comment type="catalytic activity">
    <reaction evidence="1 9">
        <text>Endohydrolysis of (1-&gt;4)-beta-D-xylosidic linkages in xylans.</text>
        <dbReference type="EC" id="3.2.1.8"/>
    </reaction>
</comment>
<keyword evidence="6 9" id="KW-0119">Carbohydrate metabolism</keyword>
<keyword evidence="7 9" id="KW-0326">Glycosidase</keyword>
<dbReference type="eggNOG" id="COG3693">
    <property type="taxonomic scope" value="Bacteria"/>
</dbReference>